<dbReference type="GeneID" id="20085770"/>
<dbReference type="EMBL" id="KI913969">
    <property type="protein sequence ID" value="ETV98602.1"/>
    <property type="molecule type" value="Genomic_DNA"/>
</dbReference>
<accession>A0A024TZ19</accession>
<protein>
    <submittedName>
        <fullName evidence="2">Uncharacterized protein</fullName>
    </submittedName>
</protein>
<dbReference type="RefSeq" id="XP_008872799.1">
    <property type="nucleotide sequence ID" value="XM_008874577.1"/>
</dbReference>
<feature type="compositionally biased region" description="Basic and acidic residues" evidence="1">
    <location>
        <begin position="88"/>
        <end position="102"/>
    </location>
</feature>
<evidence type="ECO:0000256" key="1">
    <source>
        <dbReference type="SAM" id="MobiDB-lite"/>
    </source>
</evidence>
<organism evidence="2">
    <name type="scientific">Aphanomyces invadans</name>
    <dbReference type="NCBI Taxonomy" id="157072"/>
    <lineage>
        <taxon>Eukaryota</taxon>
        <taxon>Sar</taxon>
        <taxon>Stramenopiles</taxon>
        <taxon>Oomycota</taxon>
        <taxon>Saprolegniomycetes</taxon>
        <taxon>Saprolegniales</taxon>
        <taxon>Verrucalvaceae</taxon>
        <taxon>Aphanomyces</taxon>
    </lineage>
</organism>
<reference evidence="2" key="1">
    <citation type="submission" date="2013-12" db="EMBL/GenBank/DDBJ databases">
        <title>The Genome Sequence of Aphanomyces invadans NJM9701.</title>
        <authorList>
            <consortium name="The Broad Institute Genomics Platform"/>
            <person name="Russ C."/>
            <person name="Tyler B."/>
            <person name="van West P."/>
            <person name="Dieguez-Uribeondo J."/>
            <person name="Young S.K."/>
            <person name="Zeng Q."/>
            <person name="Gargeya S."/>
            <person name="Fitzgerald M."/>
            <person name="Abouelleil A."/>
            <person name="Alvarado L."/>
            <person name="Chapman S.B."/>
            <person name="Gainer-Dewar J."/>
            <person name="Goldberg J."/>
            <person name="Griggs A."/>
            <person name="Gujja S."/>
            <person name="Hansen M."/>
            <person name="Howarth C."/>
            <person name="Imamovic A."/>
            <person name="Ireland A."/>
            <person name="Larimer J."/>
            <person name="McCowan C."/>
            <person name="Murphy C."/>
            <person name="Pearson M."/>
            <person name="Poon T.W."/>
            <person name="Priest M."/>
            <person name="Roberts A."/>
            <person name="Saif S."/>
            <person name="Shea T."/>
            <person name="Sykes S."/>
            <person name="Wortman J."/>
            <person name="Nusbaum C."/>
            <person name="Birren B."/>
        </authorList>
    </citation>
    <scope>NUCLEOTIDE SEQUENCE [LARGE SCALE GENOMIC DNA]</scope>
    <source>
        <strain evidence="2">NJM9701</strain>
    </source>
</reference>
<dbReference type="VEuPathDB" id="FungiDB:H310_08720"/>
<gene>
    <name evidence="2" type="ORF">H310_08720</name>
</gene>
<evidence type="ECO:0000313" key="2">
    <source>
        <dbReference type="EMBL" id="ETV98602.1"/>
    </source>
</evidence>
<dbReference type="AlphaFoldDB" id="A0A024TZ19"/>
<sequence length="147" mass="16781">MDDERDQVEDDRDGQPIPVRVVKNEAFDFERDRRGREKVCGGVEHRNELVDERIRIVVDFLVRGSKVRAQLYEGHEHVGGCQRNQHQRGPEGRTQRRQDMNRRKERQCRGRRPLQEGSRLAEADVGASSGASTQTGHSCLALCVAYG</sequence>
<feature type="compositionally biased region" description="Basic residues" evidence="1">
    <location>
        <begin position="103"/>
        <end position="112"/>
    </location>
</feature>
<feature type="region of interest" description="Disordered" evidence="1">
    <location>
        <begin position="78"/>
        <end position="134"/>
    </location>
</feature>
<name>A0A024TZ19_9STRA</name>
<proteinExistence type="predicted"/>